<dbReference type="Proteomes" id="UP000248616">
    <property type="component" value="Unassembled WGS sequence"/>
</dbReference>
<protein>
    <submittedName>
        <fullName evidence="1">Uncharacterized protein</fullName>
    </submittedName>
</protein>
<evidence type="ECO:0000313" key="1">
    <source>
        <dbReference type="EMBL" id="PZV38918.1"/>
    </source>
</evidence>
<name>A0A2W7CBH0_9HYPH</name>
<gene>
    <name evidence="1" type="ORF">B5V02_08850</name>
</gene>
<comment type="caution">
    <text evidence="1">The sequence shown here is derived from an EMBL/GenBank/DDBJ whole genome shotgun (WGS) entry which is preliminary data.</text>
</comment>
<feature type="non-terminal residue" evidence="1">
    <location>
        <position position="69"/>
    </location>
</feature>
<accession>A0A2W7CBH0</accession>
<evidence type="ECO:0000313" key="2">
    <source>
        <dbReference type="Proteomes" id="UP000248616"/>
    </source>
</evidence>
<dbReference type="EMBL" id="MZXV01000016">
    <property type="protein sequence ID" value="PZV38918.1"/>
    <property type="molecule type" value="Genomic_DNA"/>
</dbReference>
<organism evidence="1 2">
    <name type="scientific">Mesorhizobium kowhaii</name>
    <dbReference type="NCBI Taxonomy" id="1300272"/>
    <lineage>
        <taxon>Bacteria</taxon>
        <taxon>Pseudomonadati</taxon>
        <taxon>Pseudomonadota</taxon>
        <taxon>Alphaproteobacteria</taxon>
        <taxon>Hyphomicrobiales</taxon>
        <taxon>Phyllobacteriaceae</taxon>
        <taxon>Mesorhizobium</taxon>
    </lineage>
</organism>
<keyword evidence="2" id="KW-1185">Reference proteome</keyword>
<proteinExistence type="predicted"/>
<dbReference type="AlphaFoldDB" id="A0A2W7CBH0"/>
<sequence>MIPIYIGYDPRESRVLDVARWSAYRRASTPLQIQPLVLKDLEAQGIMKRPMVVRDGKLWCPISEAPMST</sequence>
<reference evidence="2" key="1">
    <citation type="submission" date="2017-03" db="EMBL/GenBank/DDBJ databases">
        <authorList>
            <person name="Safronova V.I."/>
            <person name="Sazanova A.L."/>
            <person name="Chirak E.R."/>
        </authorList>
    </citation>
    <scope>NUCLEOTIDE SEQUENCE [LARGE SCALE GENOMIC DNA]</scope>
    <source>
        <strain evidence="2">Ach-343</strain>
    </source>
</reference>